<feature type="region of interest" description="Disordered" evidence="1">
    <location>
        <begin position="97"/>
        <end position="165"/>
    </location>
</feature>
<evidence type="ECO:0000313" key="2">
    <source>
        <dbReference type="EMBL" id="WRT67024.1"/>
    </source>
</evidence>
<gene>
    <name evidence="2" type="ORF">IL334_003990</name>
</gene>
<reference evidence="2 3" key="1">
    <citation type="submission" date="2024-01" db="EMBL/GenBank/DDBJ databases">
        <title>Comparative genomics of Cryptococcus and Kwoniella reveals pathogenesis evolution and contrasting modes of karyotype evolution via chromosome fusion or intercentromeric recombination.</title>
        <authorList>
            <person name="Coelho M.A."/>
            <person name="David-Palma M."/>
            <person name="Shea T."/>
            <person name="Bowers K."/>
            <person name="McGinley-Smith S."/>
            <person name="Mohammad A.W."/>
            <person name="Gnirke A."/>
            <person name="Yurkov A.M."/>
            <person name="Nowrousian M."/>
            <person name="Sun S."/>
            <person name="Cuomo C.A."/>
            <person name="Heitman J."/>
        </authorList>
    </citation>
    <scope>NUCLEOTIDE SEQUENCE [LARGE SCALE GENOMIC DNA]</scope>
    <source>
        <strain evidence="2">CBS 11374</strain>
    </source>
</reference>
<evidence type="ECO:0000313" key="3">
    <source>
        <dbReference type="Proteomes" id="UP001329825"/>
    </source>
</evidence>
<feature type="region of interest" description="Disordered" evidence="1">
    <location>
        <begin position="35"/>
        <end position="76"/>
    </location>
</feature>
<organism evidence="2 3">
    <name type="scientific">Kwoniella shivajii</name>
    <dbReference type="NCBI Taxonomy" id="564305"/>
    <lineage>
        <taxon>Eukaryota</taxon>
        <taxon>Fungi</taxon>
        <taxon>Dikarya</taxon>
        <taxon>Basidiomycota</taxon>
        <taxon>Agaricomycotina</taxon>
        <taxon>Tremellomycetes</taxon>
        <taxon>Tremellales</taxon>
        <taxon>Cryptococcaceae</taxon>
        <taxon>Kwoniella</taxon>
    </lineage>
</organism>
<feature type="compositionally biased region" description="Basic and acidic residues" evidence="1">
    <location>
        <begin position="54"/>
        <end position="70"/>
    </location>
</feature>
<dbReference type="GeneID" id="87956121"/>
<feature type="compositionally biased region" description="Basic and acidic residues" evidence="1">
    <location>
        <begin position="97"/>
        <end position="111"/>
    </location>
</feature>
<dbReference type="Proteomes" id="UP001329825">
    <property type="component" value="Chromosome 5"/>
</dbReference>
<proteinExistence type="predicted"/>
<sequence length="298" mass="32621">MSHIPISSNSSPTKMNKKPRALSFGIESGYGSRFDSHSSLYTPNGTPPQTASDHTSHGQELEHGHHESSPSHHLHHHQIENRLLHNLLAHFDCGTHSFDRDERETPEERRLSFTSNGNDPLPTPPSSRRPSFLSSLTLSRPSFGFTPNSNSNSVASSPISSTPLSASQVDKIHNNHQQQSVRPGLENTLPHGNANGNGNGIGHAHSSPVIPLHLSEVNANAEGMSRGDNQQQGLLPQPSINRNNTTGQIIPIKQNGFIPNTNTNTNTTNKNRMIGNQLLIEEKRHFDPSREPKLLGLL</sequence>
<evidence type="ECO:0000256" key="1">
    <source>
        <dbReference type="SAM" id="MobiDB-lite"/>
    </source>
</evidence>
<protein>
    <submittedName>
        <fullName evidence="2">Uncharacterized protein</fullName>
    </submittedName>
</protein>
<dbReference type="RefSeq" id="XP_062791764.1">
    <property type="nucleotide sequence ID" value="XM_062935713.1"/>
</dbReference>
<name>A0ABZ1D0Y2_9TREE</name>
<feature type="compositionally biased region" description="Low complexity" evidence="1">
    <location>
        <begin position="128"/>
        <end position="165"/>
    </location>
</feature>
<dbReference type="EMBL" id="CP141885">
    <property type="protein sequence ID" value="WRT67024.1"/>
    <property type="molecule type" value="Genomic_DNA"/>
</dbReference>
<feature type="compositionally biased region" description="Polar residues" evidence="1">
    <location>
        <begin position="37"/>
        <end position="53"/>
    </location>
</feature>
<accession>A0ABZ1D0Y2</accession>
<keyword evidence="3" id="KW-1185">Reference proteome</keyword>